<protein>
    <submittedName>
        <fullName evidence="1">Uncharacterized protein</fullName>
    </submittedName>
</protein>
<accession>A0A6M1R3Y4</accession>
<sequence length="181" mass="19445">MSMRDAVRRTISADFVGEVTASATDRFDEVSLSLGVRGEVTNISVLQLTPRIKSLDGFVDAIFDAANRAETARVISEIALSGDLPSGDSPTTRPELPGPTAPGLAILSPGEQANQLQRYIDQGGLDYVDGPRSRRGGSRNGYLTLTLNDRGQLVSVDADQQWLWSATLERINAALKEALES</sequence>
<proteinExistence type="predicted"/>
<comment type="caution">
    <text evidence="1">The sequence shown here is derived from an EMBL/GenBank/DDBJ whole genome shotgun (WGS) entry which is preliminary data.</text>
</comment>
<evidence type="ECO:0000313" key="1">
    <source>
        <dbReference type="EMBL" id="NGN92359.1"/>
    </source>
</evidence>
<name>A0A6M1R3Y4_9ACTN</name>
<dbReference type="Proteomes" id="UP000483261">
    <property type="component" value="Unassembled WGS sequence"/>
</dbReference>
<organism evidence="1 2">
    <name type="scientific">Nocardioides turkmenicus</name>
    <dbReference type="NCBI Taxonomy" id="2711220"/>
    <lineage>
        <taxon>Bacteria</taxon>
        <taxon>Bacillati</taxon>
        <taxon>Actinomycetota</taxon>
        <taxon>Actinomycetes</taxon>
        <taxon>Propionibacteriales</taxon>
        <taxon>Nocardioidaceae</taxon>
        <taxon>Nocardioides</taxon>
    </lineage>
</organism>
<reference evidence="1 2" key="1">
    <citation type="submission" date="2020-02" db="EMBL/GenBank/DDBJ databases">
        <title>Whole-genome analyses of novel actinobacteria.</title>
        <authorList>
            <person name="Sahin N."/>
        </authorList>
    </citation>
    <scope>NUCLEOTIDE SEQUENCE [LARGE SCALE GENOMIC DNA]</scope>
    <source>
        <strain evidence="1 2">KC13</strain>
    </source>
</reference>
<dbReference type="AlphaFoldDB" id="A0A6M1R3Y4"/>
<keyword evidence="2" id="KW-1185">Reference proteome</keyword>
<dbReference type="RefSeq" id="WP_165110116.1">
    <property type="nucleotide sequence ID" value="NZ_JAALAA010000004.1"/>
</dbReference>
<evidence type="ECO:0000313" key="2">
    <source>
        <dbReference type="Proteomes" id="UP000483261"/>
    </source>
</evidence>
<gene>
    <name evidence="1" type="ORF">G5C66_06335</name>
</gene>
<dbReference type="EMBL" id="JAALAA010000004">
    <property type="protein sequence ID" value="NGN92359.1"/>
    <property type="molecule type" value="Genomic_DNA"/>
</dbReference>